<feature type="region of interest" description="Disordered" evidence="1">
    <location>
        <begin position="145"/>
        <end position="167"/>
    </location>
</feature>
<dbReference type="RefSeq" id="WP_259079487.1">
    <property type="nucleotide sequence ID" value="NZ_JANUAU010000002.1"/>
</dbReference>
<organism evidence="3 4">
    <name type="scientific">Salinibacter ruber</name>
    <dbReference type="NCBI Taxonomy" id="146919"/>
    <lineage>
        <taxon>Bacteria</taxon>
        <taxon>Pseudomonadati</taxon>
        <taxon>Rhodothermota</taxon>
        <taxon>Rhodothermia</taxon>
        <taxon>Rhodothermales</taxon>
        <taxon>Salinibacteraceae</taxon>
        <taxon>Salinibacter</taxon>
    </lineage>
</organism>
<sequence length="384" mass="39650">MGKYILLITLGVSAALSMYAGQFQSAQVDARSELAERQKLIIARQMARSAYASGVSEVKRQLNVSLNQCEQLEGGTFELTKSPLLGDTVQVRAVGRYGGDGCSCAECPQYAISGEATLEPNGSFSALTFDGSLASANLSGGGKGPVISGNDAAGKQDRNGVSLSESRDRATMRNEFCGRSGADVQGIGGDCDVVHDPGIDLKPLDAELSDLVQNEATHKESDLCGGGKGRGRKGKRKGPGGGPVGSSERLAVVNVEGDCRLSGNSGGTGIIYVDGGALTMTGNSEWKGMVFVTGEGSFKASKGTPNISGSVAFYDGGSLDMRGTASIQYNSDQMRRLREEFGIDALKELIDSPAGDAVRMTNRSQGAVGPGEAPAGQGRGGAQN</sequence>
<dbReference type="EMBL" id="JANUAU010000002">
    <property type="protein sequence ID" value="MCS3676794.1"/>
    <property type="molecule type" value="Genomic_DNA"/>
</dbReference>
<feature type="region of interest" description="Disordered" evidence="1">
    <location>
        <begin position="215"/>
        <end position="248"/>
    </location>
</feature>
<protein>
    <submittedName>
        <fullName evidence="3">Uncharacterized protein</fullName>
    </submittedName>
</protein>
<evidence type="ECO:0000313" key="4">
    <source>
        <dbReference type="Proteomes" id="UP001155027"/>
    </source>
</evidence>
<dbReference type="Proteomes" id="UP001155027">
    <property type="component" value="Unassembled WGS sequence"/>
</dbReference>
<evidence type="ECO:0000256" key="2">
    <source>
        <dbReference type="SAM" id="SignalP"/>
    </source>
</evidence>
<comment type="caution">
    <text evidence="3">The sequence shown here is derived from an EMBL/GenBank/DDBJ whole genome shotgun (WGS) entry which is preliminary data.</text>
</comment>
<reference evidence="3" key="1">
    <citation type="submission" date="2022-08" db="EMBL/GenBank/DDBJ databases">
        <title>Genomic Encyclopedia of Type Strains, Phase V (KMG-V): Genome sequencing to study the core and pangenomes of soil and plant-associated prokaryotes.</title>
        <authorList>
            <person name="Whitman W."/>
        </authorList>
    </citation>
    <scope>NUCLEOTIDE SEQUENCE</scope>
    <source>
        <strain evidence="3">0</strain>
    </source>
</reference>
<proteinExistence type="predicted"/>
<accession>A0A9X2PXX2</accession>
<gene>
    <name evidence="3" type="ORF">GGP71_000701</name>
</gene>
<evidence type="ECO:0000256" key="1">
    <source>
        <dbReference type="SAM" id="MobiDB-lite"/>
    </source>
</evidence>
<feature type="signal peptide" evidence="2">
    <location>
        <begin position="1"/>
        <end position="20"/>
    </location>
</feature>
<dbReference type="AlphaFoldDB" id="A0A9X2PXX2"/>
<name>A0A9X2PXX2_9BACT</name>
<keyword evidence="2" id="KW-0732">Signal</keyword>
<feature type="chain" id="PRO_5040762106" evidence="2">
    <location>
        <begin position="21"/>
        <end position="384"/>
    </location>
</feature>
<feature type="compositionally biased region" description="Basic residues" evidence="1">
    <location>
        <begin position="229"/>
        <end position="238"/>
    </location>
</feature>
<evidence type="ECO:0000313" key="3">
    <source>
        <dbReference type="EMBL" id="MCS3676794.1"/>
    </source>
</evidence>
<feature type="region of interest" description="Disordered" evidence="1">
    <location>
        <begin position="356"/>
        <end position="384"/>
    </location>
</feature>